<accession>A0A3R6JIB5</accession>
<gene>
    <name evidence="3" type="ORF">DW191_04370</name>
    <name evidence="2" type="ORF">DW828_16555</name>
    <name evidence="1" type="ORF">DW986_09375</name>
</gene>
<evidence type="ECO:0000313" key="5">
    <source>
        <dbReference type="Proteomes" id="UP000285173"/>
    </source>
</evidence>
<evidence type="ECO:0000313" key="3">
    <source>
        <dbReference type="EMBL" id="RHH80338.1"/>
    </source>
</evidence>
<reference evidence="4 5" key="1">
    <citation type="submission" date="2018-08" db="EMBL/GenBank/DDBJ databases">
        <title>A genome reference for cultivated species of the human gut microbiota.</title>
        <authorList>
            <person name="Zou Y."/>
            <person name="Xue W."/>
            <person name="Luo G."/>
        </authorList>
    </citation>
    <scope>NUCLEOTIDE SEQUENCE [LARGE SCALE GENOMIC DNA]</scope>
    <source>
        <strain evidence="3 4">AM16-50</strain>
        <strain evidence="2 6">AM34-17</strain>
        <strain evidence="1 5">AM50-15</strain>
    </source>
</reference>
<evidence type="ECO:0000313" key="4">
    <source>
        <dbReference type="Proteomes" id="UP000283732"/>
    </source>
</evidence>
<organism evidence="1 5">
    <name type="scientific">Parabacteroides merdae</name>
    <dbReference type="NCBI Taxonomy" id="46503"/>
    <lineage>
        <taxon>Bacteria</taxon>
        <taxon>Pseudomonadati</taxon>
        <taxon>Bacteroidota</taxon>
        <taxon>Bacteroidia</taxon>
        <taxon>Bacteroidales</taxon>
        <taxon>Tannerellaceae</taxon>
        <taxon>Parabacteroides</taxon>
    </lineage>
</organism>
<evidence type="ECO:0000313" key="6">
    <source>
        <dbReference type="Proteomes" id="UP000286260"/>
    </source>
</evidence>
<dbReference type="Proteomes" id="UP000285173">
    <property type="component" value="Unassembled WGS sequence"/>
</dbReference>
<dbReference type="Proteomes" id="UP000283732">
    <property type="component" value="Unassembled WGS sequence"/>
</dbReference>
<comment type="caution">
    <text evidence="1">The sequence shown here is derived from an EMBL/GenBank/DDBJ whole genome shotgun (WGS) entry which is preliminary data.</text>
</comment>
<dbReference type="Proteomes" id="UP000286260">
    <property type="component" value="Unassembled WGS sequence"/>
</dbReference>
<sequence>MKVCIIPYFQNKSELLYFSDFDNEILPRKWRRTRKLLLIRNFVHIGTLAFHIAHPNQVPIKEESDLLYNTYPKSFVI</sequence>
<dbReference type="EMBL" id="QSII01000027">
    <property type="protein sequence ID" value="RHC80884.1"/>
    <property type="molecule type" value="Genomic_DNA"/>
</dbReference>
<dbReference type="EMBL" id="QSEF01000011">
    <property type="protein sequence ID" value="RGZ48413.1"/>
    <property type="molecule type" value="Genomic_DNA"/>
</dbReference>
<proteinExistence type="predicted"/>
<evidence type="ECO:0000313" key="1">
    <source>
        <dbReference type="EMBL" id="RGZ48413.1"/>
    </source>
</evidence>
<protein>
    <submittedName>
        <fullName evidence="1">Uncharacterized protein</fullName>
    </submittedName>
</protein>
<evidence type="ECO:0000313" key="2">
    <source>
        <dbReference type="EMBL" id="RHC80884.1"/>
    </source>
</evidence>
<dbReference type="EMBL" id="QRKC01000001">
    <property type="protein sequence ID" value="RHH80338.1"/>
    <property type="molecule type" value="Genomic_DNA"/>
</dbReference>
<dbReference type="AlphaFoldDB" id="A0A3R6JIB5"/>
<name>A0A3R6JIB5_9BACT</name>